<name>A0ABT6RY37_9ACTN</name>
<comment type="caution">
    <text evidence="3">The sequence shown here is derived from an EMBL/GenBank/DDBJ whole genome shotgun (WGS) entry which is preliminary data.</text>
</comment>
<dbReference type="Proteomes" id="UP001224661">
    <property type="component" value="Unassembled WGS sequence"/>
</dbReference>
<dbReference type="GO" id="GO:0016746">
    <property type="term" value="F:acyltransferase activity"/>
    <property type="evidence" value="ECO:0007669"/>
    <property type="project" value="UniProtKB-KW"/>
</dbReference>
<dbReference type="Gene3D" id="3.40.630.30">
    <property type="match status" value="1"/>
</dbReference>
<sequence length="214" mass="23946">MSVPVQYGSSLPRNSSAASAPQGPPAAPESPPNHFELQRRPLTAEEADQITRSIRDSPNITGYSPREWCGRRDTFVLVDRSRRRIAGALLTHHLAGTWSEIAVVFLFEEYRGRGLGRELLQGALRTLTATGRRYLLFFSSPHMERIASASGFRIYADEAAFVAGSARRKLFLKVIYKAQWLASVYRLREIRRKRAEFSSAFDFKVGVLTTGGAK</sequence>
<accession>A0ABT6RY37</accession>
<keyword evidence="3" id="KW-0012">Acyltransferase</keyword>
<feature type="compositionally biased region" description="Pro residues" evidence="1">
    <location>
        <begin position="22"/>
        <end position="31"/>
    </location>
</feature>
<evidence type="ECO:0000256" key="1">
    <source>
        <dbReference type="SAM" id="MobiDB-lite"/>
    </source>
</evidence>
<proteinExistence type="predicted"/>
<evidence type="ECO:0000313" key="3">
    <source>
        <dbReference type="EMBL" id="MDI3389352.1"/>
    </source>
</evidence>
<dbReference type="PROSITE" id="PS51186">
    <property type="entry name" value="GNAT"/>
    <property type="match status" value="1"/>
</dbReference>
<dbReference type="EC" id="2.3.1.-" evidence="3"/>
<dbReference type="InterPro" id="IPR016181">
    <property type="entry name" value="Acyl_CoA_acyltransferase"/>
</dbReference>
<dbReference type="SUPFAM" id="SSF55729">
    <property type="entry name" value="Acyl-CoA N-acyltransferases (Nat)"/>
    <property type="match status" value="1"/>
</dbReference>
<dbReference type="EMBL" id="JASCIR010000026">
    <property type="protein sequence ID" value="MDI3389352.1"/>
    <property type="molecule type" value="Genomic_DNA"/>
</dbReference>
<evidence type="ECO:0000259" key="2">
    <source>
        <dbReference type="PROSITE" id="PS51186"/>
    </source>
</evidence>
<dbReference type="RefSeq" id="WP_282515817.1">
    <property type="nucleotide sequence ID" value="NZ_JASCIR010000026.1"/>
</dbReference>
<gene>
    <name evidence="3" type="ORF">QIS99_24600</name>
</gene>
<dbReference type="InterPro" id="IPR000182">
    <property type="entry name" value="GNAT_dom"/>
</dbReference>
<protein>
    <submittedName>
        <fullName evidence="3">GNAT family N-acetyltransferase</fullName>
        <ecNumber evidence="3">2.3.1.-</ecNumber>
    </submittedName>
</protein>
<feature type="domain" description="N-acetyltransferase" evidence="2">
    <location>
        <begin position="37"/>
        <end position="182"/>
    </location>
</feature>
<organism evidence="3 4">
    <name type="scientific">Streptomyces solicavernae</name>
    <dbReference type="NCBI Taxonomy" id="3043614"/>
    <lineage>
        <taxon>Bacteria</taxon>
        <taxon>Bacillati</taxon>
        <taxon>Actinomycetota</taxon>
        <taxon>Actinomycetes</taxon>
        <taxon>Kitasatosporales</taxon>
        <taxon>Streptomycetaceae</taxon>
        <taxon>Streptomyces</taxon>
    </lineage>
</organism>
<keyword evidence="4" id="KW-1185">Reference proteome</keyword>
<dbReference type="CDD" id="cd04301">
    <property type="entry name" value="NAT_SF"/>
    <property type="match status" value="1"/>
</dbReference>
<keyword evidence="3" id="KW-0808">Transferase</keyword>
<reference evidence="3 4" key="1">
    <citation type="submission" date="2023-05" db="EMBL/GenBank/DDBJ databases">
        <title>Draft genome sequence of Streptomyces sp. B-S-A8 isolated from a cave soil in Thailand.</title>
        <authorList>
            <person name="Chamroensaksri N."/>
            <person name="Muangham S."/>
        </authorList>
    </citation>
    <scope>NUCLEOTIDE SEQUENCE [LARGE SCALE GENOMIC DNA]</scope>
    <source>
        <strain evidence="3 4">B-S-A8</strain>
    </source>
</reference>
<evidence type="ECO:0000313" key="4">
    <source>
        <dbReference type="Proteomes" id="UP001224661"/>
    </source>
</evidence>
<feature type="region of interest" description="Disordered" evidence="1">
    <location>
        <begin position="1"/>
        <end position="36"/>
    </location>
</feature>
<dbReference type="Pfam" id="PF00583">
    <property type="entry name" value="Acetyltransf_1"/>
    <property type="match status" value="1"/>
</dbReference>